<dbReference type="RefSeq" id="YP_008873162.1">
    <property type="nucleotide sequence ID" value="NC_023005.1"/>
</dbReference>
<dbReference type="OrthoDB" id="9213at10239"/>
<evidence type="ECO:0000256" key="1">
    <source>
        <dbReference type="SAM" id="MobiDB-lite"/>
    </source>
</evidence>
<proteinExistence type="predicted"/>
<reference evidence="2 3" key="1">
    <citation type="journal article" date="2015" name="J Appl Environ Microbiol">
        <title>Complete Genome Sequence Analysis of Two Pseudomonas plecoglossicida Phages, Potential Therapeutic Agents.</title>
        <authorList>
            <person name="Kawato Y."/>
            <person name="Yasuike M."/>
            <person name="Nakamura Y."/>
            <person name="Shigenobu Y."/>
            <person name="Fujiwara A."/>
            <person name="Sano M."/>
            <person name="Nakai T."/>
        </authorList>
    </citation>
    <scope>NUCLEOTIDE SEQUENCE [LARGE SCALE GENOMIC DNA]</scope>
</reference>
<keyword evidence="3" id="KW-1185">Reference proteome</keyword>
<dbReference type="GO" id="GO:0019069">
    <property type="term" value="P:viral capsid assembly"/>
    <property type="evidence" value="ECO:0007669"/>
    <property type="project" value="InterPro"/>
</dbReference>
<dbReference type="Pfam" id="PF05396">
    <property type="entry name" value="Phage_T7_Capsid"/>
    <property type="match status" value="1"/>
</dbReference>
<dbReference type="KEGG" id="vg:17825027"/>
<sequence>MFAKLAMLTLGAALFRSNDQASVYASFGVNSAVLSGDNIEEHRQSMLSADVDVRDGDDAIILQDDNESGVVVTDRVNDELNTEDRIEIQIPDGPEEVQTENQENSEESQPDEQEGDLGEQLGDAPDDLVKATSQIAEYASGLQEMKEQAIANGLTPEAAAKIEAEYEENSELSAESLKALEDAGFKPAFVKSFLQGQESIASAYVSQIIQYAGGQAQWDTLIGHLHSNSPETVEVLEDAMNRQDLKAVKATINLAKASHKAKFGAAPARNVAAKAPAVAAKPAQQTQTEAFKSSDEMVKAMSDRRYATDPAYRAQVRAKVAAM</sequence>
<name>V5YTI8_9CAUD</name>
<dbReference type="EMBL" id="AB775549">
    <property type="protein sequence ID" value="BAO20702.1"/>
    <property type="molecule type" value="Genomic_DNA"/>
</dbReference>
<accession>V5YTI8</accession>
<feature type="compositionally biased region" description="Acidic residues" evidence="1">
    <location>
        <begin position="93"/>
        <end position="117"/>
    </location>
</feature>
<dbReference type="InterPro" id="IPR008768">
    <property type="entry name" value="Gp9-like"/>
</dbReference>
<protein>
    <submittedName>
        <fullName evidence="2">Putative capsid assembly protein</fullName>
    </submittedName>
</protein>
<dbReference type="GeneID" id="17825027"/>
<evidence type="ECO:0000313" key="3">
    <source>
        <dbReference type="Proteomes" id="UP000203191"/>
    </source>
</evidence>
<dbReference type="Proteomes" id="UP000203191">
    <property type="component" value="Segment"/>
</dbReference>
<evidence type="ECO:0000313" key="2">
    <source>
        <dbReference type="EMBL" id="BAO20702.1"/>
    </source>
</evidence>
<feature type="region of interest" description="Disordered" evidence="1">
    <location>
        <begin position="89"/>
        <end position="124"/>
    </location>
</feature>
<organism evidence="2 3">
    <name type="scientific">Pseudomonas phage PPpW-4</name>
    <dbReference type="NCBI Taxonomy" id="1279083"/>
    <lineage>
        <taxon>Viruses</taxon>
        <taxon>Duplodnaviria</taxon>
        <taxon>Heunggongvirae</taxon>
        <taxon>Uroviricota</taxon>
        <taxon>Caudoviricetes</taxon>
        <taxon>Autographivirales</taxon>
        <taxon>Autotranscriptaviridae</taxon>
        <taxon>Studiervirinae</taxon>
        <taxon>Phutvirus</taxon>
        <taxon>Phutvirus PPpW4</taxon>
    </lineage>
</organism>